<feature type="region of interest" description="Disordered" evidence="1">
    <location>
        <begin position="31"/>
        <end position="109"/>
    </location>
</feature>
<sequence length="109" mass="11336">MVRVATWTPACVTAMGRAPDVLVYSTRASTVPCSAGSDRPNSVTSPYRPSNSPGTSAASSRAYASYVGVSSSDAKFTGSASPTAARTARSRRSEAMFPSQTPAARPRRC</sequence>
<proteinExistence type="predicted"/>
<reference evidence="2" key="2">
    <citation type="submission" date="2020-09" db="EMBL/GenBank/DDBJ databases">
        <authorList>
            <person name="Sun Q."/>
            <person name="Ohkuma M."/>
        </authorList>
    </citation>
    <scope>NUCLEOTIDE SEQUENCE</scope>
    <source>
        <strain evidence="2">JCM 4335</strain>
    </source>
</reference>
<dbReference type="EMBL" id="BMSV01000004">
    <property type="protein sequence ID" value="GGQ03205.1"/>
    <property type="molecule type" value="Genomic_DNA"/>
</dbReference>
<keyword evidence="3" id="KW-1185">Reference proteome</keyword>
<organism evidence="2 3">
    <name type="scientific">Streptomyces roseolilacinus</name>
    <dbReference type="NCBI Taxonomy" id="66904"/>
    <lineage>
        <taxon>Bacteria</taxon>
        <taxon>Bacillati</taxon>
        <taxon>Actinomycetota</taxon>
        <taxon>Actinomycetes</taxon>
        <taxon>Kitasatosporales</taxon>
        <taxon>Streptomycetaceae</taxon>
        <taxon>Streptomyces</taxon>
    </lineage>
</organism>
<evidence type="ECO:0000313" key="3">
    <source>
        <dbReference type="Proteomes" id="UP000654123"/>
    </source>
</evidence>
<dbReference type="Proteomes" id="UP000654123">
    <property type="component" value="Unassembled WGS sequence"/>
</dbReference>
<name>A0A918EJ70_9ACTN</name>
<gene>
    <name evidence="2" type="ORF">GCM10010249_21820</name>
</gene>
<accession>A0A918EJ70</accession>
<feature type="compositionally biased region" description="Low complexity" evidence="1">
    <location>
        <begin position="56"/>
        <end position="87"/>
    </location>
</feature>
<protein>
    <submittedName>
        <fullName evidence="2">Uncharacterized protein</fullName>
    </submittedName>
</protein>
<evidence type="ECO:0000256" key="1">
    <source>
        <dbReference type="SAM" id="MobiDB-lite"/>
    </source>
</evidence>
<reference evidence="2" key="1">
    <citation type="journal article" date="2014" name="Int. J. Syst. Evol. Microbiol.">
        <title>Complete genome sequence of Corynebacterium casei LMG S-19264T (=DSM 44701T), isolated from a smear-ripened cheese.</title>
        <authorList>
            <consortium name="US DOE Joint Genome Institute (JGI-PGF)"/>
            <person name="Walter F."/>
            <person name="Albersmeier A."/>
            <person name="Kalinowski J."/>
            <person name="Ruckert C."/>
        </authorList>
    </citation>
    <scope>NUCLEOTIDE SEQUENCE</scope>
    <source>
        <strain evidence="2">JCM 4335</strain>
    </source>
</reference>
<comment type="caution">
    <text evidence="2">The sequence shown here is derived from an EMBL/GenBank/DDBJ whole genome shotgun (WGS) entry which is preliminary data.</text>
</comment>
<dbReference type="AlphaFoldDB" id="A0A918EJ70"/>
<feature type="compositionally biased region" description="Polar residues" evidence="1">
    <location>
        <begin position="39"/>
        <end position="55"/>
    </location>
</feature>
<evidence type="ECO:0000313" key="2">
    <source>
        <dbReference type="EMBL" id="GGQ03205.1"/>
    </source>
</evidence>